<keyword evidence="2" id="KW-1185">Reference proteome</keyword>
<comment type="caution">
    <text evidence="1">The sequence shown here is derived from an EMBL/GenBank/DDBJ whole genome shotgun (WGS) entry which is preliminary data.</text>
</comment>
<accession>A0A229NYC6</accession>
<proteinExistence type="predicted"/>
<sequence>MSTTFEVYPTGIEVPTVVALLKLANEKLKHFLQPLELQEVPLICVRLGEKIITPGDTSNETMNWDVEYACFFVEPSEGGGTDAYYHKVDEDTADIWDEYSETGDTYLEVKSSLSVGYFWSFRRSAGQPAIINLAYGFIASALAELTEGFIFSDDGAWYGKPIRSHLFDTEYFDPSKAKSVDDALWYERCLNSIASKYNGKSIEPHHQLFEEHDLSWEQRLVYYPSGRLFKEGPATEDRFFVMLSHFNNLPYWFIDHTMLSATEELLSRQMKLIDIKGGFKLLNHPIAQVMGEYQKLQFALNSLETTFWANPLCIEEGDAIRKQIT</sequence>
<evidence type="ECO:0000313" key="1">
    <source>
        <dbReference type="EMBL" id="OXM14639.1"/>
    </source>
</evidence>
<dbReference type="RefSeq" id="WP_089525455.1">
    <property type="nucleotide sequence ID" value="NZ_NMUQ01000002.1"/>
</dbReference>
<organism evidence="1 2">
    <name type="scientific">Paenibacillus herberti</name>
    <dbReference type="NCBI Taxonomy" id="1619309"/>
    <lineage>
        <taxon>Bacteria</taxon>
        <taxon>Bacillati</taxon>
        <taxon>Bacillota</taxon>
        <taxon>Bacilli</taxon>
        <taxon>Bacillales</taxon>
        <taxon>Paenibacillaceae</taxon>
        <taxon>Paenibacillus</taxon>
    </lineage>
</organism>
<reference evidence="1 2" key="1">
    <citation type="submission" date="2017-07" db="EMBL/GenBank/DDBJ databases">
        <title>Paenibacillus herberti R33 genome sequencing and assembly.</title>
        <authorList>
            <person name="Su W."/>
        </authorList>
    </citation>
    <scope>NUCLEOTIDE SEQUENCE [LARGE SCALE GENOMIC DNA]</scope>
    <source>
        <strain evidence="1 2">R33</strain>
    </source>
</reference>
<dbReference type="Proteomes" id="UP000215145">
    <property type="component" value="Unassembled WGS sequence"/>
</dbReference>
<name>A0A229NYC6_9BACL</name>
<dbReference type="OrthoDB" id="2545744at2"/>
<protein>
    <submittedName>
        <fullName evidence="1">Uncharacterized protein</fullName>
    </submittedName>
</protein>
<gene>
    <name evidence="1" type="ORF">CGZ75_17135</name>
</gene>
<evidence type="ECO:0000313" key="2">
    <source>
        <dbReference type="Proteomes" id="UP000215145"/>
    </source>
</evidence>
<dbReference type="AlphaFoldDB" id="A0A229NYC6"/>
<dbReference type="EMBL" id="NMUQ01000002">
    <property type="protein sequence ID" value="OXM14639.1"/>
    <property type="molecule type" value="Genomic_DNA"/>
</dbReference>